<dbReference type="Pfam" id="PF01232">
    <property type="entry name" value="Mannitol_dh"/>
    <property type="match status" value="1"/>
</dbReference>
<dbReference type="EMBL" id="BMKR01000010">
    <property type="protein sequence ID" value="GGF81088.1"/>
    <property type="molecule type" value="Genomic_DNA"/>
</dbReference>
<dbReference type="Gene3D" id="1.10.1040.10">
    <property type="entry name" value="N-(1-d-carboxylethyl)-l-norvaline Dehydrogenase, domain 2"/>
    <property type="match status" value="1"/>
</dbReference>
<feature type="domain" description="Mannitol dehydrogenase N-terminal" evidence="3">
    <location>
        <begin position="41"/>
        <end position="308"/>
    </location>
</feature>
<dbReference type="SUPFAM" id="SSF51735">
    <property type="entry name" value="NAD(P)-binding Rossmann-fold domains"/>
    <property type="match status" value="1"/>
</dbReference>
<accession>A0A917CDJ6</accession>
<dbReference type="InterPro" id="IPR008927">
    <property type="entry name" value="6-PGluconate_DH-like_C_sf"/>
</dbReference>
<evidence type="ECO:0000256" key="2">
    <source>
        <dbReference type="ARBA" id="ARBA00048615"/>
    </source>
</evidence>
<organism evidence="5 6">
    <name type="scientific">Paenibacillus albidus</name>
    <dbReference type="NCBI Taxonomy" id="2041023"/>
    <lineage>
        <taxon>Bacteria</taxon>
        <taxon>Bacillati</taxon>
        <taxon>Bacillota</taxon>
        <taxon>Bacilli</taxon>
        <taxon>Bacillales</taxon>
        <taxon>Paenibacillaceae</taxon>
        <taxon>Paenibacillus</taxon>
    </lineage>
</organism>
<dbReference type="InterPro" id="IPR013118">
    <property type="entry name" value="Mannitol_DH_C"/>
</dbReference>
<evidence type="ECO:0000259" key="3">
    <source>
        <dbReference type="Pfam" id="PF01232"/>
    </source>
</evidence>
<dbReference type="Pfam" id="PF08125">
    <property type="entry name" value="Mannitol_dh_C"/>
    <property type="match status" value="1"/>
</dbReference>
<dbReference type="AlphaFoldDB" id="A0A917CDJ6"/>
<evidence type="ECO:0000256" key="1">
    <source>
        <dbReference type="ARBA" id="ARBA00023002"/>
    </source>
</evidence>
<evidence type="ECO:0000313" key="6">
    <source>
        <dbReference type="Proteomes" id="UP000637643"/>
    </source>
</evidence>
<dbReference type="SUPFAM" id="SSF48179">
    <property type="entry name" value="6-phosphogluconate dehydrogenase C-terminal domain-like"/>
    <property type="match status" value="1"/>
</dbReference>
<keyword evidence="6" id="KW-1185">Reference proteome</keyword>
<dbReference type="InterPro" id="IPR050988">
    <property type="entry name" value="Mannitol_DH/Oxidoreductase"/>
</dbReference>
<protein>
    <submittedName>
        <fullName evidence="5">Mannitol dehydrogenase</fullName>
    </submittedName>
</protein>
<dbReference type="InterPro" id="IPR013131">
    <property type="entry name" value="Mannitol_DH_N"/>
</dbReference>
<comment type="catalytic activity">
    <reaction evidence="2">
        <text>D-mannitol 1-phosphate + NAD(+) = beta-D-fructose 6-phosphate + NADH + H(+)</text>
        <dbReference type="Rhea" id="RHEA:19661"/>
        <dbReference type="ChEBI" id="CHEBI:15378"/>
        <dbReference type="ChEBI" id="CHEBI:57540"/>
        <dbReference type="ChEBI" id="CHEBI:57634"/>
        <dbReference type="ChEBI" id="CHEBI:57945"/>
        <dbReference type="ChEBI" id="CHEBI:61381"/>
        <dbReference type="EC" id="1.1.1.17"/>
    </reaction>
</comment>
<evidence type="ECO:0000313" key="5">
    <source>
        <dbReference type="EMBL" id="GGF81088.1"/>
    </source>
</evidence>
<name>A0A917CDJ6_9BACL</name>
<reference evidence="5" key="1">
    <citation type="journal article" date="2014" name="Int. J. Syst. Evol. Microbiol.">
        <title>Complete genome sequence of Corynebacterium casei LMG S-19264T (=DSM 44701T), isolated from a smear-ripened cheese.</title>
        <authorList>
            <consortium name="US DOE Joint Genome Institute (JGI-PGF)"/>
            <person name="Walter F."/>
            <person name="Albersmeier A."/>
            <person name="Kalinowski J."/>
            <person name="Ruckert C."/>
        </authorList>
    </citation>
    <scope>NUCLEOTIDE SEQUENCE</scope>
    <source>
        <strain evidence="5">CGMCC 1.16134</strain>
    </source>
</reference>
<feature type="domain" description="Mannitol dehydrogenase C-terminal" evidence="4">
    <location>
        <begin position="321"/>
        <end position="517"/>
    </location>
</feature>
<comment type="caution">
    <text evidence="5">The sequence shown here is derived from an EMBL/GenBank/DDBJ whole genome shotgun (WGS) entry which is preliminary data.</text>
</comment>
<dbReference type="InterPro" id="IPR013328">
    <property type="entry name" value="6PGD_dom2"/>
</dbReference>
<dbReference type="Proteomes" id="UP000637643">
    <property type="component" value="Unassembled WGS sequence"/>
</dbReference>
<evidence type="ECO:0000259" key="4">
    <source>
        <dbReference type="Pfam" id="PF08125"/>
    </source>
</evidence>
<keyword evidence="1" id="KW-0560">Oxidoreductase</keyword>
<dbReference type="PANTHER" id="PTHR43362:SF1">
    <property type="entry name" value="MANNITOL DEHYDROGENASE 2-RELATED"/>
    <property type="match status" value="1"/>
</dbReference>
<sequence>MLRLNRAGLADTQAWEAAGIQLPGFDYDTVAQNTLSAPEWIHFGAGNIFRGFVANAHQKLLDSGKANTGIIAAETFDYEMIDKAYRPYDNLTLLVLMNARGDLIKKVIGSITEAITADPNREADYTRLIEVFENPSLQLASFTITEKGYSLFGPGGQYLSVVEQDLANGPEHPVHAMSIAASLAYRRYLKGGYPMTFVSMDNCSHNGDKLKHGILTVAKEWAKKGLVEDGFVAYLEDERKITFPLTMIDKITPRPSQSVQAALLEQGIGGMDVIVTSKNTYTAPFVNAEVSEYLVIEDKFTNGRPALEQAGIIFTDRDTVNQVETMKVTTCLNPLHTALAVSGCLLGYTLIADEMKDPVLRRFVEMIGYTEGLPVVVDPGILSPKQFLDEVLQERFANPFIPDTPQRIATDTSQKVGIRFGETIKAYIRRDDLDPVQLSAIPLAIAVWCRYLLGLDDEGQTFTLSPDPLLESLQARLQEVTLGDKGQKAAAAVQSILHDEAIFGMDLYATGLGGKIETMFTEMLAGPHAVRATLEKYVVQEAPTTISG</sequence>
<dbReference type="GO" id="GO:0008926">
    <property type="term" value="F:mannitol-1-phosphate 5-dehydrogenase activity"/>
    <property type="evidence" value="ECO:0007669"/>
    <property type="project" value="UniProtKB-EC"/>
</dbReference>
<dbReference type="RefSeq" id="WP_189025709.1">
    <property type="nucleotide sequence ID" value="NZ_BMKR01000010.1"/>
</dbReference>
<dbReference type="Gene3D" id="3.40.50.720">
    <property type="entry name" value="NAD(P)-binding Rossmann-like Domain"/>
    <property type="match status" value="1"/>
</dbReference>
<reference evidence="5" key="2">
    <citation type="submission" date="2020-09" db="EMBL/GenBank/DDBJ databases">
        <authorList>
            <person name="Sun Q."/>
            <person name="Zhou Y."/>
        </authorList>
    </citation>
    <scope>NUCLEOTIDE SEQUENCE</scope>
    <source>
        <strain evidence="5">CGMCC 1.16134</strain>
    </source>
</reference>
<proteinExistence type="predicted"/>
<gene>
    <name evidence="5" type="ORF">GCM10010912_27740</name>
</gene>
<dbReference type="PANTHER" id="PTHR43362">
    <property type="entry name" value="MANNITOL DEHYDROGENASE DSF1-RELATED"/>
    <property type="match status" value="1"/>
</dbReference>
<dbReference type="InterPro" id="IPR036291">
    <property type="entry name" value="NAD(P)-bd_dom_sf"/>
</dbReference>